<dbReference type="Proteomes" id="UP000019146">
    <property type="component" value="Plasmid unnamed"/>
</dbReference>
<organism evidence="1 2">
    <name type="scientific">Paraburkholderia caribensis MBA4</name>
    <dbReference type="NCBI Taxonomy" id="1323664"/>
    <lineage>
        <taxon>Bacteria</taxon>
        <taxon>Pseudomonadati</taxon>
        <taxon>Pseudomonadota</taxon>
        <taxon>Betaproteobacteria</taxon>
        <taxon>Burkholderiales</taxon>
        <taxon>Burkholderiaceae</taxon>
        <taxon>Paraburkholderia</taxon>
    </lineage>
</organism>
<gene>
    <name evidence="1" type="ORF">K788_0007016</name>
</gene>
<keyword evidence="1" id="KW-0614">Plasmid</keyword>
<evidence type="ECO:0000313" key="1">
    <source>
        <dbReference type="EMBL" id="ALL70885.1"/>
    </source>
</evidence>
<name>A0A0N7JW32_9BURK</name>
<geneLocation type="plasmid" evidence="2"/>
<dbReference type="KEGG" id="bcai:K788_0007016"/>
<reference evidence="1 2" key="1">
    <citation type="journal article" date="2014" name="Genome Announc.">
        <title>Draft Genome Sequence of the Haloacid-Degrading Burkholderia caribensis Strain MBA4.</title>
        <authorList>
            <person name="Pan Y."/>
            <person name="Kong K.F."/>
            <person name="Tsang J.S."/>
        </authorList>
    </citation>
    <scope>NUCLEOTIDE SEQUENCE [LARGE SCALE GENOMIC DNA]</scope>
    <source>
        <strain evidence="1 2">MBA4</strain>
        <plasmid evidence="2">Plasmid</plasmid>
    </source>
</reference>
<sequence length="39" mass="4213">MSHMQFLCGSRHAELAGGCVKGAKRIERGKSAHEVETSI</sequence>
<dbReference type="AlphaFoldDB" id="A0A0N7JW32"/>
<protein>
    <submittedName>
        <fullName evidence="1">Uncharacterized protein</fullName>
    </submittedName>
</protein>
<evidence type="ECO:0000313" key="2">
    <source>
        <dbReference type="Proteomes" id="UP000019146"/>
    </source>
</evidence>
<proteinExistence type="predicted"/>
<accession>A0A0N7JW32</accession>
<dbReference type="EMBL" id="CP012748">
    <property type="protein sequence ID" value="ALL70885.1"/>
    <property type="molecule type" value="Genomic_DNA"/>
</dbReference>